<dbReference type="EMBL" id="LJGW01000725">
    <property type="protein sequence ID" value="OEV02408.1"/>
    <property type="molecule type" value="Genomic_DNA"/>
</dbReference>
<evidence type="ECO:0000313" key="2">
    <source>
        <dbReference type="EMBL" id="OEV02408.1"/>
    </source>
</evidence>
<keyword evidence="3" id="KW-1185">Reference proteome</keyword>
<evidence type="ECO:0000313" key="3">
    <source>
        <dbReference type="Proteomes" id="UP000176005"/>
    </source>
</evidence>
<evidence type="ECO:0000259" key="1">
    <source>
        <dbReference type="Pfam" id="PF01636"/>
    </source>
</evidence>
<dbReference type="Gene3D" id="3.90.1200.10">
    <property type="match status" value="1"/>
</dbReference>
<reference evidence="2 3" key="1">
    <citation type="journal article" date="2016" name="Front. Microbiol.">
        <title>Comparative Genomics Analysis of Streptomyces Species Reveals Their Adaptation to the Marine Environment and Their Diversity at the Genomic Level.</title>
        <authorList>
            <person name="Tian X."/>
            <person name="Zhang Z."/>
            <person name="Yang T."/>
            <person name="Chen M."/>
            <person name="Li J."/>
            <person name="Chen F."/>
            <person name="Yang J."/>
            <person name="Li W."/>
            <person name="Zhang B."/>
            <person name="Zhang Z."/>
            <person name="Wu J."/>
            <person name="Zhang C."/>
            <person name="Long L."/>
            <person name="Xiao J."/>
        </authorList>
    </citation>
    <scope>NUCLEOTIDE SEQUENCE [LARGE SCALE GENOMIC DNA]</scope>
    <source>
        <strain evidence="2 3">SCSIO 10429</strain>
    </source>
</reference>
<name>A0A1E7KER6_9ACTN</name>
<dbReference type="RefSeq" id="WP_070020777.1">
    <property type="nucleotide sequence ID" value="NZ_LJGW01000725.1"/>
</dbReference>
<sequence length="315" mass="34660">MPVFEALPAVPEDGELPLDRWGEGDWSVLPWERQVSDEGYNSHTWQIANGERRYVLKAVPKSHATGFEAGLGVARAVAEKGIRSGTPNLSTTGDLVVHDGDWCWGLLDHMGGERVDSADAGHMRIVGGTLASIHRALSDHPAPAGVMKWPGIDWLLAENEAVGPYPWIQRAMREALEAIPDDLTLGVVHGDPRVTEFRIENGEGGLLDWGEVMYMPHVFDVASTLIYLDDEADRESFLRGYLATAVIDASELAYVDVMRKFRYAAESWFFAHRESLQITLGQSAGEHTNASILKMKQEDIEAVDAGRTKTSIPAV</sequence>
<dbReference type="Pfam" id="PF01636">
    <property type="entry name" value="APH"/>
    <property type="match status" value="1"/>
</dbReference>
<dbReference type="AlphaFoldDB" id="A0A1E7KER6"/>
<comment type="caution">
    <text evidence="2">The sequence shown here is derived from an EMBL/GenBank/DDBJ whole genome shotgun (WGS) entry which is preliminary data.</text>
</comment>
<organism evidence="2 3">
    <name type="scientific">Streptomyces nanshensis</name>
    <dbReference type="NCBI Taxonomy" id="518642"/>
    <lineage>
        <taxon>Bacteria</taxon>
        <taxon>Bacillati</taxon>
        <taxon>Actinomycetota</taxon>
        <taxon>Actinomycetes</taxon>
        <taxon>Kitasatosporales</taxon>
        <taxon>Streptomycetaceae</taxon>
        <taxon>Streptomyces</taxon>
    </lineage>
</organism>
<protein>
    <recommendedName>
        <fullName evidence="1">Aminoglycoside phosphotransferase domain-containing protein</fullName>
    </recommendedName>
</protein>
<dbReference type="SUPFAM" id="SSF56112">
    <property type="entry name" value="Protein kinase-like (PK-like)"/>
    <property type="match status" value="1"/>
</dbReference>
<gene>
    <name evidence="2" type="ORF">AN218_33390</name>
</gene>
<accession>A0A1E7KER6</accession>
<proteinExistence type="predicted"/>
<dbReference type="InterPro" id="IPR011009">
    <property type="entry name" value="Kinase-like_dom_sf"/>
</dbReference>
<dbReference type="Proteomes" id="UP000176005">
    <property type="component" value="Unassembled WGS sequence"/>
</dbReference>
<feature type="domain" description="Aminoglycoside phosphotransferase" evidence="1">
    <location>
        <begin position="38"/>
        <end position="243"/>
    </location>
</feature>
<dbReference type="InterPro" id="IPR002575">
    <property type="entry name" value="Aminoglycoside_PTrfase"/>
</dbReference>